<keyword evidence="9" id="KW-1185">Reference proteome</keyword>
<feature type="transmembrane region" description="Helical" evidence="6">
    <location>
        <begin position="78"/>
        <end position="97"/>
    </location>
</feature>
<dbReference type="InterPro" id="IPR015867">
    <property type="entry name" value="N-reg_PII/ATP_PRibTrfase_C"/>
</dbReference>
<keyword evidence="5 6" id="KW-0472">Membrane</keyword>
<dbReference type="PIRSF" id="PIRSF006483">
    <property type="entry name" value="Membrane_protein_YitT"/>
    <property type="match status" value="1"/>
</dbReference>
<organism evidence="8 9">
    <name type="scientific">Massilicoli timonensis</name>
    <dbReference type="NCBI Taxonomy" id="2015901"/>
    <lineage>
        <taxon>Bacteria</taxon>
        <taxon>Bacillati</taxon>
        <taxon>Bacillota</taxon>
        <taxon>Erysipelotrichia</taxon>
        <taxon>Erysipelotrichales</taxon>
        <taxon>Erysipelotrichaceae</taxon>
        <taxon>Massilicoli</taxon>
    </lineage>
</organism>
<evidence type="ECO:0000256" key="1">
    <source>
        <dbReference type="ARBA" id="ARBA00004651"/>
    </source>
</evidence>
<gene>
    <name evidence="8" type="ORF">NE663_00115</name>
</gene>
<protein>
    <submittedName>
        <fullName evidence="8">YitT family protein</fullName>
    </submittedName>
</protein>
<keyword evidence="2" id="KW-1003">Cell membrane</keyword>
<dbReference type="EMBL" id="JANGCH010000001">
    <property type="protein sequence ID" value="MCQ5120665.1"/>
    <property type="molecule type" value="Genomic_DNA"/>
</dbReference>
<feature type="transmembrane region" description="Helical" evidence="6">
    <location>
        <begin position="176"/>
        <end position="195"/>
    </location>
</feature>
<feature type="transmembrane region" description="Helical" evidence="6">
    <location>
        <begin position="51"/>
        <end position="71"/>
    </location>
</feature>
<comment type="subcellular location">
    <subcellularLocation>
        <location evidence="1">Cell membrane</location>
        <topology evidence="1">Multi-pass membrane protein</topology>
    </subcellularLocation>
</comment>
<evidence type="ECO:0000256" key="5">
    <source>
        <dbReference type="ARBA" id="ARBA00023136"/>
    </source>
</evidence>
<dbReference type="PANTHER" id="PTHR33545:SF5">
    <property type="entry name" value="UPF0750 MEMBRANE PROTEIN YITT"/>
    <property type="match status" value="1"/>
</dbReference>
<evidence type="ECO:0000256" key="4">
    <source>
        <dbReference type="ARBA" id="ARBA00022989"/>
    </source>
</evidence>
<feature type="transmembrane region" description="Helical" evidence="6">
    <location>
        <begin position="12"/>
        <end position="31"/>
    </location>
</feature>
<keyword evidence="3 6" id="KW-0812">Transmembrane</keyword>
<dbReference type="Pfam" id="PF02588">
    <property type="entry name" value="YitT_membrane"/>
    <property type="match status" value="1"/>
</dbReference>
<dbReference type="CDD" id="cd16380">
    <property type="entry name" value="YitT_C"/>
    <property type="match status" value="1"/>
</dbReference>
<feature type="domain" description="DUF2179" evidence="7">
    <location>
        <begin position="224"/>
        <end position="277"/>
    </location>
</feature>
<evidence type="ECO:0000259" key="7">
    <source>
        <dbReference type="Pfam" id="PF10035"/>
    </source>
</evidence>
<name>A0ABT1SHH4_9FIRM</name>
<evidence type="ECO:0000256" key="6">
    <source>
        <dbReference type="SAM" id="Phobius"/>
    </source>
</evidence>
<dbReference type="InterPro" id="IPR051461">
    <property type="entry name" value="UPF0750_membrane"/>
</dbReference>
<feature type="transmembrane region" description="Helical" evidence="6">
    <location>
        <begin position="148"/>
        <end position="170"/>
    </location>
</feature>
<evidence type="ECO:0000313" key="9">
    <source>
        <dbReference type="Proteomes" id="UP001524435"/>
    </source>
</evidence>
<sequence>MKHSLLEQCKTIILILIGNAVLAFAIAAFILPARLIAGGTTGLALLGEHFFGLRISLSVLIVNIVMFVLGFWILGKKFALTTILSTLIYPLFLDVFSSMDALQDLSDDLLLSAVYAGLLIGVGIGLVIKAGASTGGMDIPPLILQKKYDLPVSVTLYLFDTTILLAQMAFSSTSQVLHGIMVVLLTSLVINKVLLFGKGQMQMLIISDRYEEIKDAFLHDLDCGVTLVDIETGWGKVAQKAVLSVLSHRKLTEAKQIVMRIDDKAFMMINETTEVHGRGYTIAR</sequence>
<feature type="transmembrane region" description="Helical" evidence="6">
    <location>
        <begin position="109"/>
        <end position="128"/>
    </location>
</feature>
<dbReference type="RefSeq" id="WP_178200063.1">
    <property type="nucleotide sequence ID" value="NZ_CALVCM010000016.1"/>
</dbReference>
<evidence type="ECO:0000313" key="8">
    <source>
        <dbReference type="EMBL" id="MCQ5120665.1"/>
    </source>
</evidence>
<accession>A0ABT1SHH4</accession>
<proteinExistence type="predicted"/>
<evidence type="ECO:0000256" key="3">
    <source>
        <dbReference type="ARBA" id="ARBA00022692"/>
    </source>
</evidence>
<dbReference type="InterPro" id="IPR003740">
    <property type="entry name" value="YitT"/>
</dbReference>
<keyword evidence="4 6" id="KW-1133">Transmembrane helix</keyword>
<dbReference type="InterPro" id="IPR019264">
    <property type="entry name" value="DUF2179"/>
</dbReference>
<comment type="caution">
    <text evidence="8">The sequence shown here is derived from an EMBL/GenBank/DDBJ whole genome shotgun (WGS) entry which is preliminary data.</text>
</comment>
<reference evidence="8 9" key="1">
    <citation type="submission" date="2022-06" db="EMBL/GenBank/DDBJ databases">
        <title>Isolation of gut microbiota from human fecal samples.</title>
        <authorList>
            <person name="Pamer E.G."/>
            <person name="Barat B."/>
            <person name="Waligurski E."/>
            <person name="Medina S."/>
            <person name="Paddock L."/>
            <person name="Mostad J."/>
        </authorList>
    </citation>
    <scope>NUCLEOTIDE SEQUENCE [LARGE SCALE GENOMIC DNA]</scope>
    <source>
        <strain evidence="8 9">DFI.6.1</strain>
    </source>
</reference>
<evidence type="ECO:0000256" key="2">
    <source>
        <dbReference type="ARBA" id="ARBA00022475"/>
    </source>
</evidence>
<dbReference type="Pfam" id="PF10035">
    <property type="entry name" value="DUF2179"/>
    <property type="match status" value="1"/>
</dbReference>
<dbReference type="PANTHER" id="PTHR33545">
    <property type="entry name" value="UPF0750 MEMBRANE PROTEIN YITT-RELATED"/>
    <property type="match status" value="1"/>
</dbReference>
<dbReference type="Proteomes" id="UP001524435">
    <property type="component" value="Unassembled WGS sequence"/>
</dbReference>
<dbReference type="Gene3D" id="3.30.70.120">
    <property type="match status" value="1"/>
</dbReference>